<accession>A0A1Q9DDU4</accession>
<keyword evidence="3" id="KW-1185">Reference proteome</keyword>
<comment type="caution">
    <text evidence="2">The sequence shown here is derived from an EMBL/GenBank/DDBJ whole genome shotgun (WGS) entry which is preliminary data.</text>
</comment>
<feature type="compositionally biased region" description="Acidic residues" evidence="1">
    <location>
        <begin position="20"/>
        <end position="32"/>
    </location>
</feature>
<reference evidence="2 3" key="1">
    <citation type="submission" date="2016-02" db="EMBL/GenBank/DDBJ databases">
        <title>Genome analysis of coral dinoflagellate symbionts highlights evolutionary adaptations to a symbiotic lifestyle.</title>
        <authorList>
            <person name="Aranda M."/>
            <person name="Li Y."/>
            <person name="Liew Y.J."/>
            <person name="Baumgarten S."/>
            <person name="Simakov O."/>
            <person name="Wilson M."/>
            <person name="Piel J."/>
            <person name="Ashoor H."/>
            <person name="Bougouffa S."/>
            <person name="Bajic V.B."/>
            <person name="Ryu T."/>
            <person name="Ravasi T."/>
            <person name="Bayer T."/>
            <person name="Micklem G."/>
            <person name="Kim H."/>
            <person name="Bhak J."/>
            <person name="Lajeunesse T.C."/>
            <person name="Voolstra C.R."/>
        </authorList>
    </citation>
    <scope>NUCLEOTIDE SEQUENCE [LARGE SCALE GENOMIC DNA]</scope>
    <source>
        <strain evidence="2 3">CCMP2467</strain>
    </source>
</reference>
<dbReference type="OrthoDB" id="413037at2759"/>
<organism evidence="2 3">
    <name type="scientific">Symbiodinium microadriaticum</name>
    <name type="common">Dinoflagellate</name>
    <name type="synonym">Zooxanthella microadriatica</name>
    <dbReference type="NCBI Taxonomy" id="2951"/>
    <lineage>
        <taxon>Eukaryota</taxon>
        <taxon>Sar</taxon>
        <taxon>Alveolata</taxon>
        <taxon>Dinophyceae</taxon>
        <taxon>Suessiales</taxon>
        <taxon>Symbiodiniaceae</taxon>
        <taxon>Symbiodinium</taxon>
    </lineage>
</organism>
<dbReference type="EMBL" id="LSRX01000589">
    <property type="protein sequence ID" value="OLP93230.1"/>
    <property type="molecule type" value="Genomic_DNA"/>
</dbReference>
<evidence type="ECO:0000256" key="1">
    <source>
        <dbReference type="SAM" id="MobiDB-lite"/>
    </source>
</evidence>
<feature type="compositionally biased region" description="Basic and acidic residues" evidence="1">
    <location>
        <begin position="1"/>
        <end position="13"/>
    </location>
</feature>
<evidence type="ECO:0000313" key="3">
    <source>
        <dbReference type="Proteomes" id="UP000186817"/>
    </source>
</evidence>
<proteinExistence type="predicted"/>
<name>A0A1Q9DDU4_SYMMI</name>
<dbReference type="Proteomes" id="UP000186817">
    <property type="component" value="Unassembled WGS sequence"/>
</dbReference>
<gene>
    <name evidence="2" type="ORF">AK812_SmicGene24884</name>
</gene>
<sequence length="581" mass="64359">MDIPHEAIARAGEEAANVTIDEDEPMEDEPQPEVDNGNDVAMGADDVRAIAEPEGELDLDMDIEEQAEGEAAAEHAQEVQSRTPVWLLDTEFHIDPQQAHYQQGLRVNIFHNAEPASITDPHCDYAKYMAYIIVHLLCKNWPSYSKWLELPVQAAREAFSRGQRHDSLGKWGSLSEVDPLTGVPRELNDDEVLQHGIGRGEHDDPTGDHALGRYRANQVLSILVRGAIQLGYRRQHFLVNNHIREGTEVDTSMVHSGCAALLSKLVGKVTGYRQLSMLSPRSRHSPSYIFNIDPFGICQLWGPKDCTLQLITMMVDLCIPIQHKYTTRRPTNSATQAPGMKIVVTDGGTVTDANGECLPLLDVVDFLWVSDFAAFRAVARPVTEVRALVDHLLVIIKPERFEVVASFKLIIRDPTSVPTSLQACHAGMLTAMDNLEAWWTQGPKTMARFLRTLQRYGCQEQGEVGEAVRFVMFSFAGMALTSNRKDLRHIFANCMTDCLRSGDDAAARYACLCLERCNSRGLGRFQEKCVRALMAVPLGDYSPRLRALKILSSGKKAGTKGKKARVACGVNCCHVLCPGGL</sequence>
<protein>
    <submittedName>
        <fullName evidence="2">Uncharacterized protein</fullName>
    </submittedName>
</protein>
<dbReference type="AlphaFoldDB" id="A0A1Q9DDU4"/>
<evidence type="ECO:0000313" key="2">
    <source>
        <dbReference type="EMBL" id="OLP93230.1"/>
    </source>
</evidence>
<feature type="region of interest" description="Disordered" evidence="1">
    <location>
        <begin position="1"/>
        <end position="43"/>
    </location>
</feature>